<protein>
    <submittedName>
        <fullName evidence="6">GntR family transcriptional regulator</fullName>
    </submittedName>
</protein>
<dbReference type="Proteomes" id="UP001589703">
    <property type="component" value="Unassembled WGS sequence"/>
</dbReference>
<organism evidence="6 7">
    <name type="scientific">Streptomyces thermocoprophilus</name>
    <dbReference type="NCBI Taxonomy" id="78356"/>
    <lineage>
        <taxon>Bacteria</taxon>
        <taxon>Bacillati</taxon>
        <taxon>Actinomycetota</taxon>
        <taxon>Actinomycetes</taxon>
        <taxon>Kitasatosporales</taxon>
        <taxon>Streptomycetaceae</taxon>
        <taxon>Streptomyces</taxon>
    </lineage>
</organism>
<dbReference type="PANTHER" id="PTHR44846:SF17">
    <property type="entry name" value="GNTR-FAMILY TRANSCRIPTIONAL REGULATOR"/>
    <property type="match status" value="1"/>
</dbReference>
<feature type="domain" description="HTH gntR-type" evidence="5">
    <location>
        <begin position="80"/>
        <end position="149"/>
    </location>
</feature>
<evidence type="ECO:0000313" key="6">
    <source>
        <dbReference type="EMBL" id="MFB9739170.1"/>
    </source>
</evidence>
<proteinExistence type="predicted"/>
<evidence type="ECO:0000256" key="4">
    <source>
        <dbReference type="SAM" id="Coils"/>
    </source>
</evidence>
<keyword evidence="2" id="KW-0238">DNA-binding</keyword>
<dbReference type="PROSITE" id="PS50949">
    <property type="entry name" value="HTH_GNTR"/>
    <property type="match status" value="2"/>
</dbReference>
<evidence type="ECO:0000256" key="1">
    <source>
        <dbReference type="ARBA" id="ARBA00023015"/>
    </source>
</evidence>
<dbReference type="Gene3D" id="1.10.10.10">
    <property type="entry name" value="Winged helix-like DNA-binding domain superfamily/Winged helix DNA-binding domain"/>
    <property type="match status" value="2"/>
</dbReference>
<dbReference type="InterPro" id="IPR000524">
    <property type="entry name" value="Tscrpt_reg_HTH_GntR"/>
</dbReference>
<dbReference type="InterPro" id="IPR036388">
    <property type="entry name" value="WH-like_DNA-bd_sf"/>
</dbReference>
<feature type="coiled-coil region" evidence="4">
    <location>
        <begin position="258"/>
        <end position="285"/>
    </location>
</feature>
<comment type="caution">
    <text evidence="6">The sequence shown here is derived from an EMBL/GenBank/DDBJ whole genome shotgun (WGS) entry which is preliminary data.</text>
</comment>
<dbReference type="PANTHER" id="PTHR44846">
    <property type="entry name" value="MANNOSYL-D-GLYCERATE TRANSPORT/METABOLISM SYSTEM REPRESSOR MNGR-RELATED"/>
    <property type="match status" value="1"/>
</dbReference>
<name>A0ABV5VNA8_9ACTN</name>
<dbReference type="CDD" id="cd07377">
    <property type="entry name" value="WHTH_GntR"/>
    <property type="match status" value="1"/>
</dbReference>
<dbReference type="Pfam" id="PF00392">
    <property type="entry name" value="GntR"/>
    <property type="match status" value="2"/>
</dbReference>
<keyword evidence="3" id="KW-0804">Transcription</keyword>
<dbReference type="EMBL" id="JBHMAR010000075">
    <property type="protein sequence ID" value="MFB9739170.1"/>
    <property type="molecule type" value="Genomic_DNA"/>
</dbReference>
<evidence type="ECO:0000256" key="2">
    <source>
        <dbReference type="ARBA" id="ARBA00023125"/>
    </source>
</evidence>
<feature type="domain" description="HTH gntR-type" evidence="5">
    <location>
        <begin position="8"/>
        <end position="76"/>
    </location>
</feature>
<keyword evidence="7" id="KW-1185">Reference proteome</keyword>
<keyword evidence="1" id="KW-0805">Transcription regulation</keyword>
<reference evidence="6 7" key="1">
    <citation type="submission" date="2024-09" db="EMBL/GenBank/DDBJ databases">
        <authorList>
            <person name="Sun Q."/>
            <person name="Mori K."/>
        </authorList>
    </citation>
    <scope>NUCLEOTIDE SEQUENCE [LARGE SCALE GENOMIC DNA]</scope>
    <source>
        <strain evidence="6 7">JCM 10918</strain>
    </source>
</reference>
<dbReference type="InterPro" id="IPR036390">
    <property type="entry name" value="WH_DNA-bd_sf"/>
</dbReference>
<keyword evidence="4" id="KW-0175">Coiled coil</keyword>
<evidence type="ECO:0000256" key="3">
    <source>
        <dbReference type="ARBA" id="ARBA00023163"/>
    </source>
</evidence>
<dbReference type="InterPro" id="IPR050679">
    <property type="entry name" value="Bact_HTH_transcr_reg"/>
</dbReference>
<evidence type="ECO:0000259" key="5">
    <source>
        <dbReference type="PROSITE" id="PS50949"/>
    </source>
</evidence>
<gene>
    <name evidence="6" type="ORF">ACFFRO_29335</name>
</gene>
<dbReference type="SUPFAM" id="SSF46785">
    <property type="entry name" value="Winged helix' DNA-binding domain"/>
    <property type="match status" value="2"/>
</dbReference>
<dbReference type="SMART" id="SM00345">
    <property type="entry name" value="HTH_GNTR"/>
    <property type="match status" value="2"/>
</dbReference>
<accession>A0ABV5VNA8</accession>
<dbReference type="RefSeq" id="WP_247472989.1">
    <property type="nucleotide sequence ID" value="NZ_JBHMAR010000075.1"/>
</dbReference>
<sequence length="289" mass="31398">MVSGDGTLLAFERIAEDLKQQIRDHALTPGAALPSQSQLMKQYGASSLTVQKAMALLRDEGWAVSRPGKGTFVSTRSDFGHAYETITTDLERLIRQGHLAPGVKLPSRQQLADQYEAPVTVVDAALDRLIDDHWLSRDENTTDVHVQDADHPAMANRLAHAALIRKIDDGSLPEGTELTAEAAADLLGTDVRTAQQALNLLIMEHKAARVRRGITANDGGMKVEEVTVIGPGPGQAAPGTIEVFTGLSPEEMQARVRIDVLADALEDALAQIQELRDRLDRLEGKHTRD</sequence>
<evidence type="ECO:0000313" key="7">
    <source>
        <dbReference type="Proteomes" id="UP001589703"/>
    </source>
</evidence>